<dbReference type="OrthoDB" id="10592035at2759"/>
<comment type="caution">
    <text evidence="3">The sequence shown here is derived from an EMBL/GenBank/DDBJ whole genome shotgun (WGS) entry which is preliminary data.</text>
</comment>
<feature type="compositionally biased region" description="Low complexity" evidence="1">
    <location>
        <begin position="131"/>
        <end position="167"/>
    </location>
</feature>
<organism evidence="3 4">
    <name type="scientific">Lasiodiplodia theobromae</name>
    <dbReference type="NCBI Taxonomy" id="45133"/>
    <lineage>
        <taxon>Eukaryota</taxon>
        <taxon>Fungi</taxon>
        <taxon>Dikarya</taxon>
        <taxon>Ascomycota</taxon>
        <taxon>Pezizomycotina</taxon>
        <taxon>Dothideomycetes</taxon>
        <taxon>Dothideomycetes incertae sedis</taxon>
        <taxon>Botryosphaeriales</taxon>
        <taxon>Botryosphaeriaceae</taxon>
        <taxon>Lasiodiplodia</taxon>
    </lineage>
</organism>
<name>A0A5N5DM03_9PEZI</name>
<dbReference type="AlphaFoldDB" id="A0A5N5DM03"/>
<keyword evidence="4" id="KW-1185">Reference proteome</keyword>
<evidence type="ECO:0000256" key="1">
    <source>
        <dbReference type="SAM" id="MobiDB-lite"/>
    </source>
</evidence>
<dbReference type="Proteomes" id="UP000325902">
    <property type="component" value="Unassembled WGS sequence"/>
</dbReference>
<gene>
    <name evidence="3" type="ORF">DBV05_g2856</name>
</gene>
<feature type="region of interest" description="Disordered" evidence="1">
    <location>
        <begin position="75"/>
        <end position="167"/>
    </location>
</feature>
<dbReference type="EMBL" id="VCHE01000011">
    <property type="protein sequence ID" value="KAB2578620.1"/>
    <property type="molecule type" value="Genomic_DNA"/>
</dbReference>
<keyword evidence="2" id="KW-0732">Signal</keyword>
<evidence type="ECO:0000256" key="2">
    <source>
        <dbReference type="SAM" id="SignalP"/>
    </source>
</evidence>
<evidence type="ECO:0000313" key="4">
    <source>
        <dbReference type="Proteomes" id="UP000325902"/>
    </source>
</evidence>
<feature type="compositionally biased region" description="Low complexity" evidence="1">
    <location>
        <begin position="86"/>
        <end position="112"/>
    </location>
</feature>
<feature type="compositionally biased region" description="Polar residues" evidence="1">
    <location>
        <begin position="116"/>
        <end position="127"/>
    </location>
</feature>
<accession>A0A5N5DM03</accession>
<feature type="signal peptide" evidence="2">
    <location>
        <begin position="1"/>
        <end position="23"/>
    </location>
</feature>
<evidence type="ECO:0000313" key="3">
    <source>
        <dbReference type="EMBL" id="KAB2578620.1"/>
    </source>
</evidence>
<feature type="chain" id="PRO_5024988788" evidence="2">
    <location>
        <begin position="24"/>
        <end position="210"/>
    </location>
</feature>
<proteinExistence type="predicted"/>
<sequence length="210" mass="20428">MSSTTYRFLVAFALISLVVSTMGLGEMDLKNQGGRPKPFAERLLAFLPRNANPDSPTDRVQTVDTQDLTTSLQSVVGSPSATLPPVATGSTVHTGGVGGSPTSAASPTTTSGVLGPNTTGSVPSNGNVVPGTATGSTSADASRSRSGSGEASIKTTSSASGSGSAAASASASSSASLTGSSQPQGAAAVDNAVGISRVLGVVIAGMGWLL</sequence>
<reference evidence="3 4" key="1">
    <citation type="journal article" date="2019" name="Sci. Rep.">
        <title>A multi-omics analysis of the grapevine pathogen Lasiodiplodia theobromae reveals that temperature affects the expression of virulence- and pathogenicity-related genes.</title>
        <authorList>
            <person name="Felix C."/>
            <person name="Meneses R."/>
            <person name="Goncalves M.F.M."/>
            <person name="Tilleman L."/>
            <person name="Duarte A.S."/>
            <person name="Jorrin-Novo J.V."/>
            <person name="Van de Peer Y."/>
            <person name="Deforce D."/>
            <person name="Van Nieuwerburgh F."/>
            <person name="Esteves A.C."/>
            <person name="Alves A."/>
        </authorList>
    </citation>
    <scope>NUCLEOTIDE SEQUENCE [LARGE SCALE GENOMIC DNA]</scope>
    <source>
        <strain evidence="3 4">LA-SOL3</strain>
    </source>
</reference>
<protein>
    <submittedName>
        <fullName evidence="3">Uncharacterized protein</fullName>
    </submittedName>
</protein>